<keyword evidence="3" id="KW-0804">Transcription</keyword>
<evidence type="ECO:0000259" key="5">
    <source>
        <dbReference type="PROSITE" id="PS50043"/>
    </source>
</evidence>
<proteinExistence type="predicted"/>
<dbReference type="InterPro" id="IPR000792">
    <property type="entry name" value="Tscrpt_reg_LuxR_C"/>
</dbReference>
<dbReference type="InterPro" id="IPR036388">
    <property type="entry name" value="WH-like_DNA-bd_sf"/>
</dbReference>
<dbReference type="SMART" id="SM00421">
    <property type="entry name" value="HTH_LUXR"/>
    <property type="match status" value="1"/>
</dbReference>
<dbReference type="InterPro" id="IPR016032">
    <property type="entry name" value="Sig_transdc_resp-reg_C-effctor"/>
</dbReference>
<gene>
    <name evidence="7" type="ORF">JS533_008410</name>
</gene>
<dbReference type="RefSeq" id="WP_241513984.1">
    <property type="nucleotide sequence ID" value="NZ_JAFEJT020000033.1"/>
</dbReference>
<dbReference type="PANTHER" id="PTHR44688:SF16">
    <property type="entry name" value="DNA-BINDING TRANSCRIPTIONAL ACTIVATOR DEVR_DOSR"/>
    <property type="match status" value="1"/>
</dbReference>
<comment type="caution">
    <text evidence="7">The sequence shown here is derived from an EMBL/GenBank/DDBJ whole genome shotgun (WGS) entry which is preliminary data.</text>
</comment>
<protein>
    <submittedName>
        <fullName evidence="7">Response regulator transcription factor</fullName>
    </submittedName>
</protein>
<name>A0ABS9VVZ6_9BIFI</name>
<dbReference type="Gene3D" id="1.10.10.10">
    <property type="entry name" value="Winged helix-like DNA-binding domain superfamily/Winged helix DNA-binding domain"/>
    <property type="match status" value="1"/>
</dbReference>
<dbReference type="Proteomes" id="UP000710815">
    <property type="component" value="Unassembled WGS sequence"/>
</dbReference>
<feature type="domain" description="HTH luxR-type" evidence="5">
    <location>
        <begin position="159"/>
        <end position="224"/>
    </location>
</feature>
<keyword evidence="1" id="KW-0805">Transcription regulation</keyword>
<dbReference type="SUPFAM" id="SSF52172">
    <property type="entry name" value="CheY-like"/>
    <property type="match status" value="1"/>
</dbReference>
<feature type="domain" description="Response regulatory" evidence="6">
    <location>
        <begin position="18"/>
        <end position="136"/>
    </location>
</feature>
<evidence type="ECO:0000313" key="8">
    <source>
        <dbReference type="Proteomes" id="UP000710815"/>
    </source>
</evidence>
<organism evidence="7 8">
    <name type="scientific">Bifidobacterium amazonense</name>
    <dbReference type="NCBI Taxonomy" id="2809027"/>
    <lineage>
        <taxon>Bacteria</taxon>
        <taxon>Bacillati</taxon>
        <taxon>Actinomycetota</taxon>
        <taxon>Actinomycetes</taxon>
        <taxon>Bifidobacteriales</taxon>
        <taxon>Bifidobacteriaceae</taxon>
        <taxon>Bifidobacterium</taxon>
    </lineage>
</organism>
<evidence type="ECO:0000313" key="7">
    <source>
        <dbReference type="EMBL" id="MCH9276288.1"/>
    </source>
</evidence>
<keyword evidence="8" id="KW-1185">Reference proteome</keyword>
<reference evidence="7 8" key="2">
    <citation type="journal article" date="2021" name="Syst. Appl. Microbiol.">
        <title>Phylogenetic classification of ten novel species belonging to the genus Bifidobacterium comprising B. phasiani sp. nov., B. pongonis sp. nov., B. saguinibicoloris sp. nov., B. colobi sp. nov., B. simiiventris sp. nov., B. santillanense sp. nov., B. miconis sp. nov., B. amazonense sp. nov., B. pluvialisilvae sp. nov., and B. miconisargentati sp. nov.</title>
        <authorList>
            <person name="Lugli G.A."/>
            <person name="Calvete-Torre I."/>
            <person name="Alessandri G."/>
            <person name="Milani C."/>
            <person name="Turroni F."/>
            <person name="Laiolo P."/>
            <person name="Ossiprandi M.C."/>
            <person name="Margolles A."/>
            <person name="Ruiz L."/>
            <person name="Ventura M."/>
        </authorList>
    </citation>
    <scope>NUCLEOTIDE SEQUENCE [LARGE SCALE GENOMIC DNA]</scope>
    <source>
        <strain evidence="7 8">MA1</strain>
    </source>
</reference>
<dbReference type="InterPro" id="IPR001789">
    <property type="entry name" value="Sig_transdc_resp-reg_receiver"/>
</dbReference>
<dbReference type="PROSITE" id="PS50043">
    <property type="entry name" value="HTH_LUXR_2"/>
    <property type="match status" value="1"/>
</dbReference>
<evidence type="ECO:0000256" key="1">
    <source>
        <dbReference type="ARBA" id="ARBA00023015"/>
    </source>
</evidence>
<evidence type="ECO:0000256" key="2">
    <source>
        <dbReference type="ARBA" id="ARBA00023125"/>
    </source>
</evidence>
<dbReference type="CDD" id="cd06170">
    <property type="entry name" value="LuxR_C_like"/>
    <property type="match status" value="1"/>
</dbReference>
<evidence type="ECO:0000256" key="3">
    <source>
        <dbReference type="ARBA" id="ARBA00023163"/>
    </source>
</evidence>
<dbReference type="InterPro" id="IPR011006">
    <property type="entry name" value="CheY-like_superfamily"/>
</dbReference>
<dbReference type="PRINTS" id="PR00038">
    <property type="entry name" value="HTHLUXR"/>
</dbReference>
<keyword evidence="2" id="KW-0238">DNA-binding</keyword>
<dbReference type="SMART" id="SM00448">
    <property type="entry name" value="REC"/>
    <property type="match status" value="1"/>
</dbReference>
<dbReference type="PANTHER" id="PTHR44688">
    <property type="entry name" value="DNA-BINDING TRANSCRIPTIONAL ACTIVATOR DEVR_DOSR"/>
    <property type="match status" value="1"/>
</dbReference>
<dbReference type="EMBL" id="JAFEJT020000033">
    <property type="protein sequence ID" value="MCH9276288.1"/>
    <property type="molecule type" value="Genomic_DNA"/>
</dbReference>
<sequence>MQFEHVDSQEPDVRPGLSMAFADNDPLTLIALRAMMRAVLPEIPVIWSTRDGNEAVANSLAHATRPTLLLVDMDMDGLPGDRVCRSIRERTSDVILLCMTAHSLDRYRTIAKESGAQALLDKADTATMTNVIRAWIHGEMPIRDTFDAPQKAYDRLSKALTRTTLLSATERQVMDLCAEGKTSKAIAEILGKSEPTVKTHIRHAIAKLGASSKLDASIMWMQQRRQS</sequence>
<dbReference type="Gene3D" id="3.40.50.2300">
    <property type="match status" value="1"/>
</dbReference>
<keyword evidence="4" id="KW-0597">Phosphoprotein</keyword>
<dbReference type="PROSITE" id="PS50110">
    <property type="entry name" value="RESPONSE_REGULATORY"/>
    <property type="match status" value="1"/>
</dbReference>
<dbReference type="SUPFAM" id="SSF46894">
    <property type="entry name" value="C-terminal effector domain of the bipartite response regulators"/>
    <property type="match status" value="1"/>
</dbReference>
<dbReference type="Pfam" id="PF00196">
    <property type="entry name" value="GerE"/>
    <property type="match status" value="1"/>
</dbReference>
<accession>A0ABS9VVZ6</accession>
<reference evidence="7 8" key="1">
    <citation type="journal article" date="2021" name="Environ. Microbiol.">
        <title>Genetic insights into the dark matter of the mammalian gut microbiota through targeted genome reconstruction.</title>
        <authorList>
            <person name="Lugli G.A."/>
            <person name="Alessandri G."/>
            <person name="Milani C."/>
            <person name="Viappiani A."/>
            <person name="Fontana F."/>
            <person name="Tarracchini C."/>
            <person name="Mancabelli L."/>
            <person name="Argentini C."/>
            <person name="Ruiz L."/>
            <person name="Margolles A."/>
            <person name="van Sinderen D."/>
            <person name="Turroni F."/>
            <person name="Ventura M."/>
        </authorList>
    </citation>
    <scope>NUCLEOTIDE SEQUENCE [LARGE SCALE GENOMIC DNA]</scope>
    <source>
        <strain evidence="7 8">MA1</strain>
    </source>
</reference>
<feature type="modified residue" description="4-aspartylphosphate" evidence="4">
    <location>
        <position position="72"/>
    </location>
</feature>
<evidence type="ECO:0000256" key="4">
    <source>
        <dbReference type="PROSITE-ProRule" id="PRU00169"/>
    </source>
</evidence>
<evidence type="ECO:0000259" key="6">
    <source>
        <dbReference type="PROSITE" id="PS50110"/>
    </source>
</evidence>
<dbReference type="Pfam" id="PF00072">
    <property type="entry name" value="Response_reg"/>
    <property type="match status" value="1"/>
</dbReference>